<dbReference type="FunFam" id="3.50.30.30:FF:000020">
    <property type="entry name" value="Receptor homology region transmembrane domain-and RING domain-containing protein 2"/>
    <property type="match status" value="1"/>
</dbReference>
<dbReference type="Gene3D" id="3.50.30.30">
    <property type="match status" value="1"/>
</dbReference>
<dbReference type="GO" id="GO:0012505">
    <property type="term" value="C:endomembrane system"/>
    <property type="evidence" value="ECO:0007669"/>
    <property type="project" value="UniProtKB-SubCell"/>
</dbReference>
<dbReference type="SUPFAM" id="SSF57850">
    <property type="entry name" value="RING/U-box"/>
    <property type="match status" value="1"/>
</dbReference>
<evidence type="ECO:0000256" key="10">
    <source>
        <dbReference type="ARBA" id="ARBA00023136"/>
    </source>
</evidence>
<dbReference type="Proteomes" id="UP001314170">
    <property type="component" value="Unassembled WGS sequence"/>
</dbReference>
<keyword evidence="2" id="KW-0926">Vacuole</keyword>
<evidence type="ECO:0000256" key="6">
    <source>
        <dbReference type="ARBA" id="ARBA00022771"/>
    </source>
</evidence>
<dbReference type="InterPro" id="IPR001841">
    <property type="entry name" value="Znf_RING"/>
</dbReference>
<gene>
    <name evidence="18" type="ORF">DCAF_LOCUS9807</name>
</gene>
<keyword evidence="6" id="KW-0863">Zinc-finger</keyword>
<evidence type="ECO:0000256" key="13">
    <source>
        <dbReference type="ARBA" id="ARBA00046288"/>
    </source>
</evidence>
<dbReference type="Pfam" id="PF17123">
    <property type="entry name" value="zf-RING_11"/>
    <property type="match status" value="1"/>
</dbReference>
<dbReference type="CDD" id="cd02123">
    <property type="entry name" value="PA_C_RZF_like"/>
    <property type="match status" value="1"/>
</dbReference>
<evidence type="ECO:0000259" key="16">
    <source>
        <dbReference type="Pfam" id="PF02225"/>
    </source>
</evidence>
<evidence type="ECO:0000256" key="14">
    <source>
        <dbReference type="ARBA" id="ARBA00060484"/>
    </source>
</evidence>
<dbReference type="AlphaFoldDB" id="A0AAV1RHI6"/>
<keyword evidence="4" id="KW-0479">Metal-binding</keyword>
<sequence length="264" mass="29315">MEKSLPGFGSRHVESQFHKIDILRLTSAAVLLKPSSLTFPDLPAKFALSLNGSRVCGSLHVANPPNACPPLLNRFESNGTKGGIRFALIIRGECAFEDKIKNAQSAGFRSAIVYDDKDNRNLIYMMVNPEGIKVHAVFVSKYAGEILKERARGKEGECCIYTSHSDAAWTVLAISLISVIVILGFLIIAFVTPRNWLYWRQMNARCKSVDSKMVEALPCFTFRNASSSQCHVGETCAICLEDYKDGEVLKVLPCHHGRNLLLYF</sequence>
<keyword evidence="3 15" id="KW-0812">Transmembrane</keyword>
<evidence type="ECO:0000259" key="17">
    <source>
        <dbReference type="Pfam" id="PF17123"/>
    </source>
</evidence>
<dbReference type="PANTHER" id="PTHR47168">
    <property type="entry name" value="RING ZINC FINGER DOMAIN SUPERFAMILY PROTEIN-RELATED"/>
    <property type="match status" value="1"/>
</dbReference>
<evidence type="ECO:0000256" key="1">
    <source>
        <dbReference type="ARBA" id="ARBA00022448"/>
    </source>
</evidence>
<organism evidence="18 19">
    <name type="scientific">Dovyalis caffra</name>
    <dbReference type="NCBI Taxonomy" id="77055"/>
    <lineage>
        <taxon>Eukaryota</taxon>
        <taxon>Viridiplantae</taxon>
        <taxon>Streptophyta</taxon>
        <taxon>Embryophyta</taxon>
        <taxon>Tracheophyta</taxon>
        <taxon>Spermatophyta</taxon>
        <taxon>Magnoliopsida</taxon>
        <taxon>eudicotyledons</taxon>
        <taxon>Gunneridae</taxon>
        <taxon>Pentapetalae</taxon>
        <taxon>rosids</taxon>
        <taxon>fabids</taxon>
        <taxon>Malpighiales</taxon>
        <taxon>Salicaceae</taxon>
        <taxon>Flacourtieae</taxon>
        <taxon>Dovyalis</taxon>
    </lineage>
</organism>
<feature type="domain" description="PA" evidence="16">
    <location>
        <begin position="63"/>
        <end position="147"/>
    </location>
</feature>
<accession>A0AAV1RHI6</accession>
<evidence type="ECO:0000256" key="5">
    <source>
        <dbReference type="ARBA" id="ARBA00022729"/>
    </source>
</evidence>
<evidence type="ECO:0008006" key="20">
    <source>
        <dbReference type="Google" id="ProtNLM"/>
    </source>
</evidence>
<comment type="caution">
    <text evidence="18">The sequence shown here is derived from an EMBL/GenBank/DDBJ whole genome shotgun (WGS) entry which is preliminary data.</text>
</comment>
<dbReference type="InterPro" id="IPR046450">
    <property type="entry name" value="PA_dom_sf"/>
</dbReference>
<feature type="transmembrane region" description="Helical" evidence="15">
    <location>
        <begin position="167"/>
        <end position="192"/>
    </location>
</feature>
<dbReference type="SUPFAM" id="SSF52025">
    <property type="entry name" value="PA domain"/>
    <property type="match status" value="1"/>
</dbReference>
<keyword evidence="19" id="KW-1185">Reference proteome</keyword>
<comment type="subcellular location">
    <subcellularLocation>
        <location evidence="13">Endomembrane system</location>
        <topology evidence="13">Single-pass type I membrane protein</topology>
    </subcellularLocation>
    <subcellularLocation>
        <location evidence="14">Protein storage vacuole membrane</location>
    </subcellularLocation>
</comment>
<name>A0AAV1RHI6_9ROSI</name>
<dbReference type="Pfam" id="PF02225">
    <property type="entry name" value="PA"/>
    <property type="match status" value="1"/>
</dbReference>
<feature type="domain" description="RING-type" evidence="17">
    <location>
        <begin position="236"/>
        <end position="256"/>
    </location>
</feature>
<evidence type="ECO:0000256" key="9">
    <source>
        <dbReference type="ARBA" id="ARBA00022989"/>
    </source>
</evidence>
<keyword evidence="11" id="KW-1015">Disulfide bond</keyword>
<dbReference type="GO" id="GO:0015031">
    <property type="term" value="P:protein transport"/>
    <property type="evidence" value="ECO:0007669"/>
    <property type="project" value="UniProtKB-KW"/>
</dbReference>
<protein>
    <recommendedName>
        <fullName evidence="20">PA domain-containing protein</fullName>
    </recommendedName>
</protein>
<keyword evidence="9 15" id="KW-1133">Transmembrane helix</keyword>
<dbReference type="EMBL" id="CAWUPB010000950">
    <property type="protein sequence ID" value="CAK7334221.1"/>
    <property type="molecule type" value="Genomic_DNA"/>
</dbReference>
<evidence type="ECO:0000313" key="18">
    <source>
        <dbReference type="EMBL" id="CAK7334221.1"/>
    </source>
</evidence>
<proteinExistence type="predicted"/>
<evidence type="ECO:0000256" key="2">
    <source>
        <dbReference type="ARBA" id="ARBA00022554"/>
    </source>
</evidence>
<dbReference type="Gene3D" id="3.30.40.10">
    <property type="entry name" value="Zinc/RING finger domain, C3HC4 (zinc finger)"/>
    <property type="match status" value="1"/>
</dbReference>
<keyword evidence="10 15" id="KW-0472">Membrane</keyword>
<evidence type="ECO:0000256" key="3">
    <source>
        <dbReference type="ARBA" id="ARBA00022692"/>
    </source>
</evidence>
<keyword evidence="1" id="KW-0813">Transport</keyword>
<dbReference type="InterPro" id="IPR013083">
    <property type="entry name" value="Znf_RING/FYVE/PHD"/>
</dbReference>
<keyword evidence="5" id="KW-0732">Signal</keyword>
<evidence type="ECO:0000313" key="19">
    <source>
        <dbReference type="Proteomes" id="UP001314170"/>
    </source>
</evidence>
<evidence type="ECO:0000256" key="8">
    <source>
        <dbReference type="ARBA" id="ARBA00022927"/>
    </source>
</evidence>
<dbReference type="InterPro" id="IPR003137">
    <property type="entry name" value="PA_domain"/>
</dbReference>
<keyword evidence="8" id="KW-0653">Protein transport</keyword>
<evidence type="ECO:0000256" key="11">
    <source>
        <dbReference type="ARBA" id="ARBA00023157"/>
    </source>
</evidence>
<dbReference type="GO" id="GO:0032586">
    <property type="term" value="C:protein storage vacuole membrane"/>
    <property type="evidence" value="ECO:0007669"/>
    <property type="project" value="UniProtKB-SubCell"/>
</dbReference>
<dbReference type="InterPro" id="IPR051653">
    <property type="entry name" value="E3_ligase_sorting_rcpt"/>
</dbReference>
<dbReference type="InterPro" id="IPR044744">
    <property type="entry name" value="ZNRF4/RNF13/RNF167_PA"/>
</dbReference>
<evidence type="ECO:0000256" key="7">
    <source>
        <dbReference type="ARBA" id="ARBA00022833"/>
    </source>
</evidence>
<keyword evidence="12" id="KW-0325">Glycoprotein</keyword>
<evidence type="ECO:0000256" key="4">
    <source>
        <dbReference type="ARBA" id="ARBA00022723"/>
    </source>
</evidence>
<keyword evidence="7" id="KW-0862">Zinc</keyword>
<evidence type="ECO:0000256" key="12">
    <source>
        <dbReference type="ARBA" id="ARBA00023180"/>
    </source>
</evidence>
<evidence type="ECO:0000256" key="15">
    <source>
        <dbReference type="SAM" id="Phobius"/>
    </source>
</evidence>
<reference evidence="18 19" key="1">
    <citation type="submission" date="2024-01" db="EMBL/GenBank/DDBJ databases">
        <authorList>
            <person name="Waweru B."/>
        </authorList>
    </citation>
    <scope>NUCLEOTIDE SEQUENCE [LARGE SCALE GENOMIC DNA]</scope>
</reference>
<dbReference type="PANTHER" id="PTHR47168:SF5">
    <property type="entry name" value="RING-TYPE DOMAIN-CONTAINING PROTEIN"/>
    <property type="match status" value="1"/>
</dbReference>
<dbReference type="GO" id="GO:0008270">
    <property type="term" value="F:zinc ion binding"/>
    <property type="evidence" value="ECO:0007669"/>
    <property type="project" value="UniProtKB-KW"/>
</dbReference>